<dbReference type="CDD" id="cd05233">
    <property type="entry name" value="SDR_c"/>
    <property type="match status" value="1"/>
</dbReference>
<reference evidence="3" key="1">
    <citation type="submission" date="2021-01" db="EMBL/GenBank/DDBJ databases">
        <title>Whole genome shotgun sequence of Planotetraspora thailandica NBRC 104271.</title>
        <authorList>
            <person name="Komaki H."/>
            <person name="Tamura T."/>
        </authorList>
    </citation>
    <scope>NUCLEOTIDE SEQUENCE</scope>
    <source>
        <strain evidence="3">NBRC 104271</strain>
    </source>
</reference>
<dbReference type="Gene3D" id="3.40.50.720">
    <property type="entry name" value="NAD(P)-binding Rossmann-like Domain"/>
    <property type="match status" value="1"/>
</dbReference>
<dbReference type="PANTHER" id="PTHR43669:SF3">
    <property type="entry name" value="ALCOHOL DEHYDROGENASE, PUTATIVE (AFU_ORTHOLOGUE AFUA_3G03445)-RELATED"/>
    <property type="match status" value="1"/>
</dbReference>
<proteinExistence type="inferred from homology"/>
<dbReference type="PANTHER" id="PTHR43669">
    <property type="entry name" value="5-KETO-D-GLUCONATE 5-REDUCTASE"/>
    <property type="match status" value="1"/>
</dbReference>
<dbReference type="GO" id="GO:0016491">
    <property type="term" value="F:oxidoreductase activity"/>
    <property type="evidence" value="ECO:0007669"/>
    <property type="project" value="UniProtKB-KW"/>
</dbReference>
<sequence length="264" mass="27334">MRAGSHPATGDQEERMLLKGKNAVIYGGGGAIGSAVAHVFAREGARVHLAGRTLERLDAVAGEIRASGGQAETAQVDALDEAAVDAHADAVVARAGSLDISFNLISHGDVQGTPLADMSLEDFERPVLTAVRTMFITSRAAARHMMKQRSGVILMFGGYGDPLPRLGGLQVAFGALESLRRSLACELGPYGIRAVTLQTGGITEVLPEDFAPRQAIVDDIVGRTMLGRAASLEDVGNVAAFAASDRAQAITASAINITCGSVVG</sequence>
<organism evidence="3 4">
    <name type="scientific">Planotetraspora thailandica</name>
    <dbReference type="NCBI Taxonomy" id="487172"/>
    <lineage>
        <taxon>Bacteria</taxon>
        <taxon>Bacillati</taxon>
        <taxon>Actinomycetota</taxon>
        <taxon>Actinomycetes</taxon>
        <taxon>Streptosporangiales</taxon>
        <taxon>Streptosporangiaceae</taxon>
        <taxon>Planotetraspora</taxon>
    </lineage>
</organism>
<dbReference type="Proteomes" id="UP000605992">
    <property type="component" value="Unassembled WGS sequence"/>
</dbReference>
<protein>
    <submittedName>
        <fullName evidence="3">3-oxoacyl-ACP reductase</fullName>
    </submittedName>
</protein>
<name>A0A8J3UWY0_9ACTN</name>
<accession>A0A8J3UWY0</accession>
<dbReference type="EMBL" id="BOOR01000010">
    <property type="protein sequence ID" value="GII53559.1"/>
    <property type="molecule type" value="Genomic_DNA"/>
</dbReference>
<evidence type="ECO:0000256" key="2">
    <source>
        <dbReference type="ARBA" id="ARBA00023002"/>
    </source>
</evidence>
<dbReference type="InterPro" id="IPR036291">
    <property type="entry name" value="NAD(P)-bd_dom_sf"/>
</dbReference>
<evidence type="ECO:0000313" key="3">
    <source>
        <dbReference type="EMBL" id="GII53559.1"/>
    </source>
</evidence>
<keyword evidence="4" id="KW-1185">Reference proteome</keyword>
<keyword evidence="2" id="KW-0560">Oxidoreductase</keyword>
<gene>
    <name evidence="3" type="primary">fabG_4</name>
    <name evidence="3" type="ORF">Pth03_19480</name>
</gene>
<evidence type="ECO:0000313" key="4">
    <source>
        <dbReference type="Proteomes" id="UP000605992"/>
    </source>
</evidence>
<dbReference type="SUPFAM" id="SSF51735">
    <property type="entry name" value="NAD(P)-binding Rossmann-fold domains"/>
    <property type="match status" value="1"/>
</dbReference>
<dbReference type="AlphaFoldDB" id="A0A8J3UWY0"/>
<comment type="similarity">
    <text evidence="1">Belongs to the short-chain dehydrogenases/reductases (SDR) family.</text>
</comment>
<evidence type="ECO:0000256" key="1">
    <source>
        <dbReference type="ARBA" id="ARBA00006484"/>
    </source>
</evidence>
<comment type="caution">
    <text evidence="3">The sequence shown here is derived from an EMBL/GenBank/DDBJ whole genome shotgun (WGS) entry which is preliminary data.</text>
</comment>
<dbReference type="Pfam" id="PF13561">
    <property type="entry name" value="adh_short_C2"/>
    <property type="match status" value="1"/>
</dbReference>
<dbReference type="PRINTS" id="PR00081">
    <property type="entry name" value="GDHRDH"/>
</dbReference>
<dbReference type="InterPro" id="IPR002347">
    <property type="entry name" value="SDR_fam"/>
</dbReference>